<dbReference type="PROSITE" id="PS50930">
    <property type="entry name" value="HTH_LYTTR"/>
    <property type="match status" value="1"/>
</dbReference>
<dbReference type="Gene3D" id="3.40.50.2300">
    <property type="match status" value="1"/>
</dbReference>
<evidence type="ECO:0000313" key="5">
    <source>
        <dbReference type="EMBL" id="PXX45038.1"/>
    </source>
</evidence>
<evidence type="ECO:0000256" key="2">
    <source>
        <dbReference type="PROSITE-ProRule" id="PRU00169"/>
    </source>
</evidence>
<evidence type="ECO:0000259" key="4">
    <source>
        <dbReference type="PROSITE" id="PS50930"/>
    </source>
</evidence>
<feature type="domain" description="HTH LytTR-type" evidence="4">
    <location>
        <begin position="152"/>
        <end position="254"/>
    </location>
</feature>
<dbReference type="RefSeq" id="WP_110254517.1">
    <property type="nucleotide sequence ID" value="NZ_QJKB01000002.1"/>
</dbReference>
<organism evidence="5 6">
    <name type="scientific">Undibacterium pigrum</name>
    <dbReference type="NCBI Taxonomy" id="401470"/>
    <lineage>
        <taxon>Bacteria</taxon>
        <taxon>Pseudomonadati</taxon>
        <taxon>Pseudomonadota</taxon>
        <taxon>Betaproteobacteria</taxon>
        <taxon>Burkholderiales</taxon>
        <taxon>Oxalobacteraceae</taxon>
        <taxon>Undibacterium</taxon>
    </lineage>
</organism>
<evidence type="ECO:0000256" key="1">
    <source>
        <dbReference type="ARBA" id="ARBA00023125"/>
    </source>
</evidence>
<dbReference type="AlphaFoldDB" id="A0A318JA84"/>
<keyword evidence="2" id="KW-0597">Phosphoprotein</keyword>
<accession>A0A318JA84</accession>
<dbReference type="GO" id="GO:0000976">
    <property type="term" value="F:transcription cis-regulatory region binding"/>
    <property type="evidence" value="ECO:0007669"/>
    <property type="project" value="TreeGrafter"/>
</dbReference>
<dbReference type="SMART" id="SM00850">
    <property type="entry name" value="LytTR"/>
    <property type="match status" value="1"/>
</dbReference>
<keyword evidence="1" id="KW-0238">DNA-binding</keyword>
<evidence type="ECO:0000313" key="6">
    <source>
        <dbReference type="Proteomes" id="UP000247792"/>
    </source>
</evidence>
<feature type="modified residue" description="4-aspartylphosphate" evidence="2">
    <location>
        <position position="61"/>
    </location>
</feature>
<name>A0A318JA84_9BURK</name>
<dbReference type="PANTHER" id="PTHR48111">
    <property type="entry name" value="REGULATOR OF RPOS"/>
    <property type="match status" value="1"/>
</dbReference>
<dbReference type="PANTHER" id="PTHR48111:SF69">
    <property type="entry name" value="RESPONSE REGULATOR RECEIVER"/>
    <property type="match status" value="1"/>
</dbReference>
<dbReference type="Pfam" id="PF00072">
    <property type="entry name" value="Response_reg"/>
    <property type="match status" value="1"/>
</dbReference>
<dbReference type="SUPFAM" id="SSF52172">
    <property type="entry name" value="CheY-like"/>
    <property type="match status" value="1"/>
</dbReference>
<dbReference type="InterPro" id="IPR001789">
    <property type="entry name" value="Sig_transdc_resp-reg_receiver"/>
</dbReference>
<reference evidence="5 6" key="1">
    <citation type="submission" date="2018-05" db="EMBL/GenBank/DDBJ databases">
        <title>Genomic Encyclopedia of Type Strains, Phase IV (KMG-IV): sequencing the most valuable type-strain genomes for metagenomic binning, comparative biology and taxonomic classification.</title>
        <authorList>
            <person name="Goeker M."/>
        </authorList>
    </citation>
    <scope>NUCLEOTIDE SEQUENCE [LARGE SCALE GENOMIC DNA]</scope>
    <source>
        <strain evidence="5 6">DSM 19792</strain>
    </source>
</reference>
<keyword evidence="6" id="KW-1185">Reference proteome</keyword>
<dbReference type="GO" id="GO:0005829">
    <property type="term" value="C:cytosol"/>
    <property type="evidence" value="ECO:0007669"/>
    <property type="project" value="TreeGrafter"/>
</dbReference>
<dbReference type="PROSITE" id="PS50110">
    <property type="entry name" value="RESPONSE_REGULATORY"/>
    <property type="match status" value="1"/>
</dbReference>
<feature type="domain" description="Response regulatory" evidence="3">
    <location>
        <begin position="9"/>
        <end position="121"/>
    </location>
</feature>
<sequence>MNNHDRKPRLLIADDEPLLRAELRESLALLWPEAEIVAEASDGFETLRLAREMSPDVAFLDIRMPGLTGLEVAKAFAARTHVVFVTAFQEHAIAAFEEGALDYVVKPSSPARLARTITRVRERLGTPPPDLSNFMQKIQDKPPKKTQSPAWLQAAVGNTIHFIDLSEVIYFCAELKYTRVVTDKIEAHIRTPLKELADTLEEAGFWQIHRAYLVAVKRIASVNRDADAALWLSLREHGARLPVSQRYQYRFKGM</sequence>
<dbReference type="SMART" id="SM00448">
    <property type="entry name" value="REC"/>
    <property type="match status" value="1"/>
</dbReference>
<evidence type="ECO:0000259" key="3">
    <source>
        <dbReference type="PROSITE" id="PS50110"/>
    </source>
</evidence>
<dbReference type="Gene3D" id="2.40.50.1020">
    <property type="entry name" value="LytTr DNA-binding domain"/>
    <property type="match status" value="1"/>
</dbReference>
<dbReference type="InterPro" id="IPR007492">
    <property type="entry name" value="LytTR_DNA-bd_dom"/>
</dbReference>
<dbReference type="OrthoDB" id="8889669at2"/>
<dbReference type="GO" id="GO:0006355">
    <property type="term" value="P:regulation of DNA-templated transcription"/>
    <property type="evidence" value="ECO:0007669"/>
    <property type="project" value="TreeGrafter"/>
</dbReference>
<protein>
    <submittedName>
        <fullName evidence="5">LytTR family two component transcriptional regulator</fullName>
    </submittedName>
</protein>
<dbReference type="InterPro" id="IPR039420">
    <property type="entry name" value="WalR-like"/>
</dbReference>
<comment type="caution">
    <text evidence="5">The sequence shown here is derived from an EMBL/GenBank/DDBJ whole genome shotgun (WGS) entry which is preliminary data.</text>
</comment>
<dbReference type="Proteomes" id="UP000247792">
    <property type="component" value="Unassembled WGS sequence"/>
</dbReference>
<dbReference type="GO" id="GO:0032993">
    <property type="term" value="C:protein-DNA complex"/>
    <property type="evidence" value="ECO:0007669"/>
    <property type="project" value="TreeGrafter"/>
</dbReference>
<dbReference type="InterPro" id="IPR011006">
    <property type="entry name" value="CheY-like_superfamily"/>
</dbReference>
<dbReference type="Pfam" id="PF04397">
    <property type="entry name" value="LytTR"/>
    <property type="match status" value="1"/>
</dbReference>
<dbReference type="GO" id="GO:0000156">
    <property type="term" value="F:phosphorelay response regulator activity"/>
    <property type="evidence" value="ECO:0007669"/>
    <property type="project" value="TreeGrafter"/>
</dbReference>
<dbReference type="EMBL" id="QJKB01000002">
    <property type="protein sequence ID" value="PXX45038.1"/>
    <property type="molecule type" value="Genomic_DNA"/>
</dbReference>
<gene>
    <name evidence="5" type="ORF">DFR42_102250</name>
</gene>
<proteinExistence type="predicted"/>